<keyword evidence="3" id="KW-1185">Reference proteome</keyword>
<dbReference type="RefSeq" id="WP_025977354.1">
    <property type="nucleotide sequence ID" value="NZ_CP015614.1"/>
</dbReference>
<feature type="transmembrane region" description="Helical" evidence="1">
    <location>
        <begin position="27"/>
        <end position="47"/>
    </location>
</feature>
<gene>
    <name evidence="2" type="ORF">DA69_03990</name>
</gene>
<evidence type="ECO:0000313" key="2">
    <source>
        <dbReference type="EMBL" id="ANF53981.1"/>
    </source>
</evidence>
<dbReference type="EMBL" id="CP015614">
    <property type="protein sequence ID" value="ANF53981.1"/>
    <property type="molecule type" value="Genomic_DNA"/>
</dbReference>
<protein>
    <recommendedName>
        <fullName evidence="4">Peptidoglycan-binding protein</fullName>
    </recommendedName>
</protein>
<evidence type="ECO:0000256" key="1">
    <source>
        <dbReference type="SAM" id="Phobius"/>
    </source>
</evidence>
<evidence type="ECO:0008006" key="4">
    <source>
        <dbReference type="Google" id="ProtNLM"/>
    </source>
</evidence>
<name>A0A172Y431_9CAUL</name>
<dbReference type="Proteomes" id="UP000077603">
    <property type="component" value="Chromosome"/>
</dbReference>
<reference evidence="2 3" key="1">
    <citation type="journal article" date="2014" name="Genome Announc.">
        <title>Genome Sequence of a Promising Hydrogen-Producing Facultative Anaerobic Bacterium, Brevundimonas naejangsanensis Strain B1.</title>
        <authorList>
            <person name="Su H."/>
            <person name="Zhang T."/>
            <person name="Bao M."/>
            <person name="Jiang Y."/>
            <person name="Wang Y."/>
            <person name="Tan T."/>
        </authorList>
    </citation>
    <scope>NUCLEOTIDE SEQUENCE [LARGE SCALE GENOMIC DNA]</scope>
    <source>
        <strain evidence="2 3">B1</strain>
    </source>
</reference>
<dbReference type="STRING" id="588932.DA69_03990"/>
<dbReference type="KEGG" id="bne:DA69_03990"/>
<keyword evidence="1" id="KW-0472">Membrane</keyword>
<organism evidence="2 3">
    <name type="scientific">Brevundimonas naejangsanensis</name>
    <dbReference type="NCBI Taxonomy" id="588932"/>
    <lineage>
        <taxon>Bacteria</taxon>
        <taxon>Pseudomonadati</taxon>
        <taxon>Pseudomonadota</taxon>
        <taxon>Alphaproteobacteria</taxon>
        <taxon>Caulobacterales</taxon>
        <taxon>Caulobacteraceae</taxon>
        <taxon>Brevundimonas</taxon>
    </lineage>
</organism>
<accession>A0A172Y431</accession>
<proteinExistence type="predicted"/>
<evidence type="ECO:0000313" key="3">
    <source>
        <dbReference type="Proteomes" id="UP000077603"/>
    </source>
</evidence>
<sequence>MTPVECIRDARALLNEAPSEPPQPLRLLAAAAFAATTAVLLAGTMVVGPGVSFDQAATVSNP</sequence>
<keyword evidence="1" id="KW-0812">Transmembrane</keyword>
<dbReference type="AlphaFoldDB" id="A0A172Y431"/>
<keyword evidence="1" id="KW-1133">Transmembrane helix</keyword>